<dbReference type="Proteomes" id="UP001056716">
    <property type="component" value="Chromosome"/>
</dbReference>
<evidence type="ECO:0000313" key="2">
    <source>
        <dbReference type="EMBL" id="USE84782.1"/>
    </source>
</evidence>
<protein>
    <submittedName>
        <fullName evidence="2">HNH endonuclease</fullName>
    </submittedName>
</protein>
<keyword evidence="2" id="KW-0540">Nuclease</keyword>
<dbReference type="Pfam" id="PF14279">
    <property type="entry name" value="HNH_5"/>
    <property type="match status" value="1"/>
</dbReference>
<organism evidence="2 3">
    <name type="scientific">Acinetobacter tibetensis</name>
    <dbReference type="NCBI Taxonomy" id="2943497"/>
    <lineage>
        <taxon>Bacteria</taxon>
        <taxon>Pseudomonadati</taxon>
        <taxon>Pseudomonadota</taxon>
        <taxon>Gammaproteobacteria</taxon>
        <taxon>Moraxellales</taxon>
        <taxon>Moraxellaceae</taxon>
        <taxon>Acinetobacter</taxon>
    </lineage>
</organism>
<accession>A0AAE9LU06</accession>
<dbReference type="RefSeq" id="WP_252223671.1">
    <property type="nucleotide sequence ID" value="NZ_CP098732.1"/>
</dbReference>
<sequence length="382" mass="43914">MCIYCRIDKREDEFTLEHVISQFLGGSQAPDYLKTRNVCRTCNSNLGLFVDASFEKDFLVFNELNEAAYSFFDPDNPTPLPLRNMGISDLSPPDMEEGEVCESWIGPLGEQIYWIRPSDERMYWYSGGNPRTVKKLRTRAYFMWSERSQKNPLITWLSFGDAFNGRKVRKVSCTRVSGANLADIGFSEPDELDLRRMEYFNERCSKGQKRNNRLSMYLRYDVRFMAKLAIGLGHVLFGEKFDNSNYTNELHKALWYKEEDPDPRIVGQSNLGQTNDFLKKECGIKHGVTITLLPSSKYLVLNLNISRKMNWVIGITEIENVKECIGIDLEHGLCVVLFKTLGRGISLSLPELIAHNSNNIPHPELVQVENLSKRGADYFEKL</sequence>
<dbReference type="GO" id="GO:0004519">
    <property type="term" value="F:endonuclease activity"/>
    <property type="evidence" value="ECO:0007669"/>
    <property type="project" value="UniProtKB-KW"/>
</dbReference>
<evidence type="ECO:0000259" key="1">
    <source>
        <dbReference type="Pfam" id="PF14279"/>
    </source>
</evidence>
<reference evidence="2" key="1">
    <citation type="submission" date="2022-06" db="EMBL/GenBank/DDBJ databases">
        <title>Isolation, identification and characterization of iprodione-degrading strains in Lhasa, Tibet.</title>
        <authorList>
            <person name="Pan H."/>
        </authorList>
    </citation>
    <scope>NUCLEOTIDE SEQUENCE</scope>
    <source>
        <strain evidence="2">Y-23</strain>
    </source>
</reference>
<name>A0AAE9LU06_9GAMM</name>
<dbReference type="InterPro" id="IPR029471">
    <property type="entry name" value="HNH_5"/>
</dbReference>
<gene>
    <name evidence="2" type="ORF">M5E07_03520</name>
</gene>
<dbReference type="EMBL" id="CP098732">
    <property type="protein sequence ID" value="USE84782.1"/>
    <property type="molecule type" value="Genomic_DNA"/>
</dbReference>
<keyword evidence="2" id="KW-0378">Hydrolase</keyword>
<proteinExistence type="predicted"/>
<keyword evidence="3" id="KW-1185">Reference proteome</keyword>
<feature type="domain" description="HNH endonuclease 5" evidence="1">
    <location>
        <begin position="2"/>
        <end position="59"/>
    </location>
</feature>
<dbReference type="KEGG" id="atz:M5E07_03520"/>
<evidence type="ECO:0000313" key="3">
    <source>
        <dbReference type="Proteomes" id="UP001056716"/>
    </source>
</evidence>
<keyword evidence="2" id="KW-0255">Endonuclease</keyword>
<dbReference type="AlphaFoldDB" id="A0AAE9LU06"/>